<evidence type="ECO:0000256" key="1">
    <source>
        <dbReference type="SAM" id="Phobius"/>
    </source>
</evidence>
<dbReference type="PANTHER" id="PTHR37810:SF5">
    <property type="entry name" value="IMMUNITY PROTEIN SDPI"/>
    <property type="match status" value="1"/>
</dbReference>
<reference evidence="3 4" key="1">
    <citation type="submission" date="2024-09" db="EMBL/GenBank/DDBJ databases">
        <authorList>
            <person name="Sun Q."/>
            <person name="Mori K."/>
        </authorList>
    </citation>
    <scope>NUCLEOTIDE SEQUENCE [LARGE SCALE GENOMIC DNA]</scope>
    <source>
        <strain evidence="3 4">JCM 11201</strain>
    </source>
</reference>
<evidence type="ECO:0000313" key="3">
    <source>
        <dbReference type="EMBL" id="MFB9762461.1"/>
    </source>
</evidence>
<feature type="transmembrane region" description="Helical" evidence="1">
    <location>
        <begin position="180"/>
        <end position="202"/>
    </location>
</feature>
<dbReference type="InterPro" id="IPR012867">
    <property type="entry name" value="DUF1648"/>
</dbReference>
<name>A0ABV5WQE8_9BACI</name>
<dbReference type="Proteomes" id="UP001589609">
    <property type="component" value="Unassembled WGS sequence"/>
</dbReference>
<evidence type="ECO:0000313" key="4">
    <source>
        <dbReference type="Proteomes" id="UP001589609"/>
    </source>
</evidence>
<dbReference type="PANTHER" id="PTHR37810">
    <property type="entry name" value="IMMUNITY PROTEIN SDPI"/>
    <property type="match status" value="1"/>
</dbReference>
<organism evidence="3 4">
    <name type="scientific">Ectobacillus funiculus</name>
    <dbReference type="NCBI Taxonomy" id="137993"/>
    <lineage>
        <taxon>Bacteria</taxon>
        <taxon>Bacillati</taxon>
        <taxon>Bacillota</taxon>
        <taxon>Bacilli</taxon>
        <taxon>Bacillales</taxon>
        <taxon>Bacillaceae</taxon>
        <taxon>Ectobacillus</taxon>
    </lineage>
</organism>
<feature type="transmembrane region" description="Helical" evidence="1">
    <location>
        <begin position="156"/>
        <end position="174"/>
    </location>
</feature>
<comment type="caution">
    <text evidence="3">The sequence shown here is derived from an EMBL/GenBank/DDBJ whole genome shotgun (WGS) entry which is preliminary data.</text>
</comment>
<evidence type="ECO:0000259" key="2">
    <source>
        <dbReference type="Pfam" id="PF07853"/>
    </source>
</evidence>
<feature type="transmembrane region" description="Helical" evidence="1">
    <location>
        <begin position="7"/>
        <end position="26"/>
    </location>
</feature>
<keyword evidence="1" id="KW-0472">Membrane</keyword>
<dbReference type="Pfam" id="PF07853">
    <property type="entry name" value="DUF1648"/>
    <property type="match status" value="1"/>
</dbReference>
<sequence>MLLLRKVSVYLCLFSLCMSVALYPLLPSHVATHWNIHGTADEYTTKIMAGFLIPVLMVFLFKVSDFTMRYIYGTSKRNCTVHAIVTNTVLSFLLFIHVLILLIGTGIFIDFHMCLLAAAGAFFLVLSWCFAKIQTREPVTAPFVSTETVFQKMQMHTVRTFRFIGFGLLISLILPQQWQVHTAICMIGFGGIFIIIMTLYYYTIESRN</sequence>
<keyword evidence="1" id="KW-0812">Transmembrane</keyword>
<feature type="domain" description="DUF1648" evidence="2">
    <location>
        <begin position="11"/>
        <end position="58"/>
    </location>
</feature>
<dbReference type="EMBL" id="JBHMAF010000197">
    <property type="protein sequence ID" value="MFB9762461.1"/>
    <property type="molecule type" value="Genomic_DNA"/>
</dbReference>
<gene>
    <name evidence="3" type="ORF">ACFFMS_29985</name>
</gene>
<keyword evidence="1" id="KW-1133">Transmembrane helix</keyword>
<feature type="transmembrane region" description="Helical" evidence="1">
    <location>
        <begin position="84"/>
        <end position="109"/>
    </location>
</feature>
<accession>A0ABV5WQE8</accession>
<dbReference type="RefSeq" id="WP_379952367.1">
    <property type="nucleotide sequence ID" value="NZ_JBHMAF010000197.1"/>
</dbReference>
<keyword evidence="4" id="KW-1185">Reference proteome</keyword>
<proteinExistence type="predicted"/>
<protein>
    <submittedName>
        <fullName evidence="3">DUF1648 domain-containing protein</fullName>
    </submittedName>
</protein>
<feature type="transmembrane region" description="Helical" evidence="1">
    <location>
        <begin position="115"/>
        <end position="135"/>
    </location>
</feature>
<feature type="transmembrane region" description="Helical" evidence="1">
    <location>
        <begin position="46"/>
        <end position="63"/>
    </location>
</feature>